<name>A0A367YKG4_9ASCO</name>
<evidence type="ECO:0000256" key="1">
    <source>
        <dbReference type="ARBA" id="ARBA00004240"/>
    </source>
</evidence>
<keyword evidence="3" id="KW-0256">Endoplasmic reticulum</keyword>
<reference evidence="6 7" key="1">
    <citation type="submission" date="2018-06" db="EMBL/GenBank/DDBJ databases">
        <title>Whole genome sequencing of Candida tropicalis (genome annotated by CSBL at Korea University).</title>
        <authorList>
            <person name="Ahn J."/>
        </authorList>
    </citation>
    <scope>NUCLEOTIDE SEQUENCE [LARGE SCALE GENOMIC DNA]</scope>
    <source>
        <strain evidence="6 7">ATCC 20962</strain>
    </source>
</reference>
<dbReference type="EMBL" id="QLNQ01000016">
    <property type="protein sequence ID" value="RCK66334.1"/>
    <property type="molecule type" value="Genomic_DNA"/>
</dbReference>
<protein>
    <submittedName>
        <fullName evidence="6">Protein transport protein SEC39</fullName>
    </submittedName>
</protein>
<dbReference type="PANTHER" id="PTHR40787">
    <property type="entry name" value="SECRETED PROTEIN"/>
    <property type="match status" value="1"/>
</dbReference>
<dbReference type="GO" id="GO:0015031">
    <property type="term" value="P:protein transport"/>
    <property type="evidence" value="ECO:0007669"/>
    <property type="project" value="UniProtKB-KW"/>
</dbReference>
<organism evidence="6 7">
    <name type="scientific">Candida viswanathii</name>
    <dbReference type="NCBI Taxonomy" id="5486"/>
    <lineage>
        <taxon>Eukaryota</taxon>
        <taxon>Fungi</taxon>
        <taxon>Dikarya</taxon>
        <taxon>Ascomycota</taxon>
        <taxon>Saccharomycotina</taxon>
        <taxon>Pichiomycetes</taxon>
        <taxon>Debaryomycetaceae</taxon>
        <taxon>Candida/Lodderomyces clade</taxon>
        <taxon>Candida</taxon>
    </lineage>
</organism>
<evidence type="ECO:0000256" key="4">
    <source>
        <dbReference type="ARBA" id="ARBA00022927"/>
    </source>
</evidence>
<dbReference type="STRING" id="5486.A0A367YKG4"/>
<keyword evidence="7" id="KW-1185">Reference proteome</keyword>
<evidence type="ECO:0000313" key="6">
    <source>
        <dbReference type="EMBL" id="RCK66334.1"/>
    </source>
</evidence>
<gene>
    <name evidence="6" type="primary">SEC39_0</name>
    <name evidence="6" type="ORF">Cantr_01987</name>
</gene>
<dbReference type="AlphaFoldDB" id="A0A367YKG4"/>
<dbReference type="OrthoDB" id="342024at2759"/>
<evidence type="ECO:0000256" key="3">
    <source>
        <dbReference type="ARBA" id="ARBA00022824"/>
    </source>
</evidence>
<feature type="domain" description="Sec39" evidence="5">
    <location>
        <begin position="16"/>
        <end position="746"/>
    </location>
</feature>
<comment type="caution">
    <text evidence="6">The sequence shown here is derived from an EMBL/GenBank/DDBJ whole genome shotgun (WGS) entry which is preliminary data.</text>
</comment>
<evidence type="ECO:0000313" key="7">
    <source>
        <dbReference type="Proteomes" id="UP000253472"/>
    </source>
</evidence>
<comment type="subcellular location">
    <subcellularLocation>
        <location evidence="1">Endoplasmic reticulum</location>
    </subcellularLocation>
</comment>
<keyword evidence="4" id="KW-0653">Protein transport</keyword>
<accession>A0A367YKG4</accession>
<evidence type="ECO:0000256" key="2">
    <source>
        <dbReference type="ARBA" id="ARBA00022448"/>
    </source>
</evidence>
<proteinExistence type="predicted"/>
<dbReference type="GO" id="GO:0006890">
    <property type="term" value="P:retrograde vesicle-mediated transport, Golgi to endoplasmic reticulum"/>
    <property type="evidence" value="ECO:0007669"/>
    <property type="project" value="InterPro"/>
</dbReference>
<dbReference type="InterPro" id="IPR013244">
    <property type="entry name" value="Sec39_domain"/>
</dbReference>
<dbReference type="GO" id="GO:0005783">
    <property type="term" value="C:endoplasmic reticulum"/>
    <property type="evidence" value="ECO:0007669"/>
    <property type="project" value="UniProtKB-SubCell"/>
</dbReference>
<evidence type="ECO:0000259" key="5">
    <source>
        <dbReference type="Pfam" id="PF08314"/>
    </source>
</evidence>
<dbReference type="PANTHER" id="PTHR40787:SF3">
    <property type="entry name" value="PROTEIN TRANSPORT PROTEIN SEC39"/>
    <property type="match status" value="1"/>
</dbReference>
<sequence>MDNSLDRVIDARLYVYTVQLLSSSTDIDKLLAYLRLLSAKVLSSQKSFHYTTRPNIFNAILVYTYPLNVKLEDITKLAKQVIGSSNAAADAESFDVEEFAFGLPSLVSNDTSLLATAQDLLVDTNVQCLYFGRLKFDSSQESLLLSFIQAKTLQLSKYFNNVNDIVPLYTDVSSDEFQSWFAGVILPFKYYYEHYGQVYKGISLHEYLTAGDTIESKLSILIAPLATRKVANLDHWITNVIIPVISYYGNDFRPLNEWLFYSEAGPTGEEGSATVNKYRVWNSCISSINQHFGLAEFKEVVETYLAACYYFSLRDDSDIASSIDIMNSYDLMHKTLSLFKTSSSIHSAADIDFSKVPTNCTTLREFNTQANPISSLFHIEAIPLLNQAIETCQKLFPINKLTLKKYFQFKYDPESMDTEREILRLTSNINHSNWQLLIKSVNLFKSSFATGDEVSSIIVERLLFANLFDVVDELFFNDKLEGISTNQFYLLVEEKLWDSLNHATNLNEKSGLLYNAHQCLNLFDKLVLKKDLDQSHHNQVVKFKHLFKAMHALKNFKIVVDRHKPLTPYLLIHDFADNNVLSLVTIVLEQNPKSYLAFEKLYRILNDLLIFFGEEDDGGRNKDNYYFNKLKTACIESALIDNNFNYAYTQSIELFKYFESRANDRHIDEFWLTFYQVGKYISPQWFENPDGAADLEVLIKQREILSLTISILNLRENSKIVINQWQTLNEKIQRNSLENDINKVKQQFNNENSRANYSAKHLENIGSIANDIINDASKTTNNASEKISNLFVSGLGWAIGANQRK</sequence>
<dbReference type="Proteomes" id="UP000253472">
    <property type="component" value="Unassembled WGS sequence"/>
</dbReference>
<dbReference type="Pfam" id="PF08314">
    <property type="entry name" value="Sec39"/>
    <property type="match status" value="1"/>
</dbReference>
<keyword evidence="2" id="KW-0813">Transport</keyword>